<feature type="region of interest" description="Disordered" evidence="2">
    <location>
        <begin position="55"/>
        <end position="90"/>
    </location>
</feature>
<dbReference type="Pfam" id="PF12796">
    <property type="entry name" value="Ank_2"/>
    <property type="match status" value="1"/>
</dbReference>
<evidence type="ECO:0000313" key="4">
    <source>
        <dbReference type="EMBL" id="OXA62023.1"/>
    </source>
</evidence>
<dbReference type="InterPro" id="IPR013761">
    <property type="entry name" value="SAM/pointed_sf"/>
</dbReference>
<evidence type="ECO:0000259" key="3">
    <source>
        <dbReference type="PROSITE" id="PS50105"/>
    </source>
</evidence>
<dbReference type="AlphaFoldDB" id="A0A226EWN8"/>
<dbReference type="EMBL" id="LNIX01000001">
    <property type="protein sequence ID" value="OXA62023.1"/>
    <property type="molecule type" value="Genomic_DNA"/>
</dbReference>
<dbReference type="Proteomes" id="UP000198287">
    <property type="component" value="Unassembled WGS sequence"/>
</dbReference>
<dbReference type="GO" id="GO:0071546">
    <property type="term" value="C:pi-body"/>
    <property type="evidence" value="ECO:0007669"/>
    <property type="project" value="TreeGrafter"/>
</dbReference>
<dbReference type="Gene3D" id="1.25.40.20">
    <property type="entry name" value="Ankyrin repeat-containing domain"/>
    <property type="match status" value="3"/>
</dbReference>
<proteinExistence type="predicted"/>
<feature type="repeat" description="ANK" evidence="1">
    <location>
        <begin position="240"/>
        <end position="274"/>
    </location>
</feature>
<protein>
    <submittedName>
        <fullName evidence="4">Ankyrin repeat, SAM and basic leucine zipper domain-containing protein 1</fullName>
    </submittedName>
</protein>
<dbReference type="InterPro" id="IPR002110">
    <property type="entry name" value="Ankyrin_rpt"/>
</dbReference>
<keyword evidence="5" id="KW-1185">Reference proteome</keyword>
<dbReference type="InterPro" id="IPR001660">
    <property type="entry name" value="SAM"/>
</dbReference>
<dbReference type="SUPFAM" id="SSF47769">
    <property type="entry name" value="SAM/Pointed domain"/>
    <property type="match status" value="1"/>
</dbReference>
<dbReference type="SUPFAM" id="SSF48403">
    <property type="entry name" value="Ankyrin repeat"/>
    <property type="match status" value="1"/>
</dbReference>
<accession>A0A226EWN8</accession>
<dbReference type="SMART" id="SM00248">
    <property type="entry name" value="ANK"/>
    <property type="match status" value="4"/>
</dbReference>
<evidence type="ECO:0000256" key="2">
    <source>
        <dbReference type="SAM" id="MobiDB-lite"/>
    </source>
</evidence>
<gene>
    <name evidence="4" type="ORF">Fcan01_03806</name>
</gene>
<feature type="compositionally biased region" description="Basic and acidic residues" evidence="2">
    <location>
        <begin position="1"/>
        <end position="18"/>
    </location>
</feature>
<dbReference type="PANTHER" id="PTHR24157">
    <property type="entry name" value="ANKYRIN REPEAT, SAM AND BASIC LEUCINE ZIPPER DOMAIN-CONTAINING PROTEIN 1"/>
    <property type="match status" value="1"/>
</dbReference>
<keyword evidence="1" id="KW-0040">ANK repeat</keyword>
<dbReference type="Pfam" id="PF07647">
    <property type="entry name" value="SAM_2"/>
    <property type="match status" value="1"/>
</dbReference>
<evidence type="ECO:0000313" key="5">
    <source>
        <dbReference type="Proteomes" id="UP000198287"/>
    </source>
</evidence>
<dbReference type="STRING" id="158441.A0A226EWN8"/>
<dbReference type="PROSITE" id="PS50088">
    <property type="entry name" value="ANK_REPEAT"/>
    <property type="match status" value="3"/>
</dbReference>
<name>A0A226EWN8_FOLCA</name>
<dbReference type="OrthoDB" id="426293at2759"/>
<feature type="repeat" description="ANK" evidence="1">
    <location>
        <begin position="164"/>
        <end position="196"/>
    </location>
</feature>
<dbReference type="InterPro" id="IPR036770">
    <property type="entry name" value="Ankyrin_rpt-contain_sf"/>
</dbReference>
<evidence type="ECO:0000256" key="1">
    <source>
        <dbReference type="PROSITE-ProRule" id="PRU00023"/>
    </source>
</evidence>
<feature type="region of interest" description="Disordered" evidence="2">
    <location>
        <begin position="1"/>
        <end position="26"/>
    </location>
</feature>
<feature type="compositionally biased region" description="Basic and acidic residues" evidence="2">
    <location>
        <begin position="55"/>
        <end position="75"/>
    </location>
</feature>
<dbReference type="SMART" id="SM00454">
    <property type="entry name" value="SAM"/>
    <property type="match status" value="1"/>
</dbReference>
<dbReference type="OMA" id="HANAHID"/>
<dbReference type="PROSITE" id="PS50105">
    <property type="entry name" value="SAM_DOMAIN"/>
    <property type="match status" value="1"/>
</dbReference>
<reference evidence="4 5" key="1">
    <citation type="submission" date="2015-12" db="EMBL/GenBank/DDBJ databases">
        <title>The genome of Folsomia candida.</title>
        <authorList>
            <person name="Faddeeva A."/>
            <person name="Derks M.F."/>
            <person name="Anvar Y."/>
            <person name="Smit S."/>
            <person name="Van Straalen N."/>
            <person name="Roelofs D."/>
        </authorList>
    </citation>
    <scope>NUCLEOTIDE SEQUENCE [LARGE SCALE GENOMIC DNA]</scope>
    <source>
        <strain evidence="4 5">VU population</strain>
        <tissue evidence="4">Whole body</tissue>
    </source>
</reference>
<dbReference type="PROSITE" id="PS50297">
    <property type="entry name" value="ANK_REP_REGION"/>
    <property type="match status" value="1"/>
</dbReference>
<dbReference type="PANTHER" id="PTHR24157:SF0">
    <property type="entry name" value="ANKYRIN REPEAT DOMAIN-CONTAINING PROTEIN 34A-RELATED"/>
    <property type="match status" value="1"/>
</dbReference>
<feature type="domain" description="SAM" evidence="3">
    <location>
        <begin position="362"/>
        <end position="425"/>
    </location>
</feature>
<dbReference type="Gene3D" id="1.10.150.50">
    <property type="entry name" value="Transcription Factor, Ets-1"/>
    <property type="match status" value="1"/>
</dbReference>
<sequence>MYEFREMRNSWEKCDPTRTDSSSSSTRHVLVFRSEELKNRYQIFFPLQSNKKMEFASKVDRESAQAEPPRNRPAGESESDGEGFDIFPKPAIVPANTNERIHYDEDEWGSRNNAAYSSSQAILPEPVVISASESARIACSRGEIDKVQKLLDDGSIQINCFLPDDTTLLITAAAYAYPSLVKFLIERGADVTQFSHGLDKTTPLIAAVSCTRPSATEDHVLACVKLLVEKGSPLNTQGHSALTALVIAIKRRQERHAVSEYLLQHGANPDVQDFAGRTPLFHAAEVGDGKSCRLLLEHNANVNIIDDNGWSCLDVAGDKGFNSLSELLYKVRTTKWKPGQDPVLMKEIKDVIIGRGRVSKIREDSQIEMLLRAINAEKYKQNFRHHKVTYLQFLQFDEEDLKAVGIEEVGIRKKVMESIREAHSTGWARSWMNMMSVNKRCTGMETVCIVNNINFHVEHIQNTIHKLTKRILKDPTSLRLGKERSDISGILSRLKDLDKNNFILHEELLKMKQLFVRLKNNAELQIGDKFELEPKDMQEFLERWNAVKKDDKKESSDGKKWVLFGVTSALLVTAIAWKSWSR</sequence>
<feature type="repeat" description="ANK" evidence="1">
    <location>
        <begin position="275"/>
        <end position="307"/>
    </location>
</feature>
<comment type="caution">
    <text evidence="4">The sequence shown here is derived from an EMBL/GenBank/DDBJ whole genome shotgun (WGS) entry which is preliminary data.</text>
</comment>
<organism evidence="4 5">
    <name type="scientific">Folsomia candida</name>
    <name type="common">Springtail</name>
    <dbReference type="NCBI Taxonomy" id="158441"/>
    <lineage>
        <taxon>Eukaryota</taxon>
        <taxon>Metazoa</taxon>
        <taxon>Ecdysozoa</taxon>
        <taxon>Arthropoda</taxon>
        <taxon>Hexapoda</taxon>
        <taxon>Collembola</taxon>
        <taxon>Entomobryomorpha</taxon>
        <taxon>Isotomoidea</taxon>
        <taxon>Isotomidae</taxon>
        <taxon>Proisotominae</taxon>
        <taxon>Folsomia</taxon>
    </lineage>
</organism>